<dbReference type="Gene3D" id="2.130.10.10">
    <property type="entry name" value="YVTN repeat-like/Quinoprotein amine dehydrogenase"/>
    <property type="match status" value="1"/>
</dbReference>
<protein>
    <recommendedName>
        <fullName evidence="3">Two component regulator propeller</fullName>
    </recommendedName>
</protein>
<dbReference type="SUPFAM" id="SSF101898">
    <property type="entry name" value="NHL repeat"/>
    <property type="match status" value="1"/>
</dbReference>
<accession>A0A1N6EC34</accession>
<dbReference type="AlphaFoldDB" id="A0A1N6EC34"/>
<organism evidence="1 2">
    <name type="scientific">Algoriphagus halophilus</name>
    <dbReference type="NCBI Taxonomy" id="226505"/>
    <lineage>
        <taxon>Bacteria</taxon>
        <taxon>Pseudomonadati</taxon>
        <taxon>Bacteroidota</taxon>
        <taxon>Cytophagia</taxon>
        <taxon>Cytophagales</taxon>
        <taxon>Cyclobacteriaceae</taxon>
        <taxon>Algoriphagus</taxon>
    </lineage>
</organism>
<evidence type="ECO:0000313" key="2">
    <source>
        <dbReference type="Proteomes" id="UP000185221"/>
    </source>
</evidence>
<evidence type="ECO:0000313" key="1">
    <source>
        <dbReference type="EMBL" id="SIN80589.1"/>
    </source>
</evidence>
<dbReference type="InterPro" id="IPR015943">
    <property type="entry name" value="WD40/YVTN_repeat-like_dom_sf"/>
</dbReference>
<proteinExistence type="predicted"/>
<reference evidence="2" key="1">
    <citation type="submission" date="2016-11" db="EMBL/GenBank/DDBJ databases">
        <authorList>
            <person name="Varghese N."/>
            <person name="Submissions S."/>
        </authorList>
    </citation>
    <scope>NUCLEOTIDE SEQUENCE [LARGE SCALE GENOMIC DNA]</scope>
    <source>
        <strain evidence="2">DSM 15292</strain>
    </source>
</reference>
<name>A0A1N6EC34_9BACT</name>
<gene>
    <name evidence="1" type="ORF">SAMN05444394_1962</name>
</gene>
<keyword evidence="2" id="KW-1185">Reference proteome</keyword>
<dbReference type="EMBL" id="FSRC01000001">
    <property type="protein sequence ID" value="SIN80589.1"/>
    <property type="molecule type" value="Genomic_DNA"/>
</dbReference>
<dbReference type="OrthoDB" id="610763at2"/>
<dbReference type="RefSeq" id="WP_074224635.1">
    <property type="nucleotide sequence ID" value="NZ_FSRC01000001.1"/>
</dbReference>
<dbReference type="STRING" id="226505.SAMN05444394_1962"/>
<dbReference type="Proteomes" id="UP000185221">
    <property type="component" value="Unassembled WGS sequence"/>
</dbReference>
<sequence>MKTNFSAFSLVLIIGLISLDSFGQSGSGGSYIDRPFIQEYSIVHAKSLSNPNQYSLASNQHGSVQLVEDHQLLKPFGGQFQHWGTLVKDLSYLPMADKQVQAIASYQGEFIYLDNKAVFSNAWAGSLYLEHRLPAAYIIDGGNDFDFLISDGKQVQYVNRDGKELILPAPNKIIAIEFDPVQNGFWVLSSEKLFLFDPQEKNLTEELSTPKMTSLSFHPEQNRLIVGTESGYFTYDIKAKIASELHAKLPWDEINVVEAQGDKIWFGTSKGAFVLLPNGDSHYYYLERWLPGEEVLDIAFGNGEVYLLTDQGLGTVVQTEMTLAEKAKLFDRYTKKNHLRHGFNASLKLAEPGKLETGVLDDSDNDGLWTSMYLASQGFRYAMTQDPEAMDQIRQSLLAMERLFTINPVAGFPSRSFERSGYIEKLSDPERWQHAPNPEWDWKSTTSSDEAIGHMFVYAVLAELVEDDWVKNKSIELMDTLMTHILDHDLYLIDFDGKPTQWGKWNPEYVNQFPIQVGDRKLNSSNIISMLQTAYHFTGKERFKEKAFELMEKEGYLENLMRPMSIIGQAGDGSDSYSQMLSESWNHSDDEMYFLGYWGLYKYAFNEELKANYKTAILDHWNAERPEKDGLWNIFGALVQPEKFDLNEAIWFLQEHPIDLINWNVKNSHRKDIQALEPNFRRQSISQVLSPSETRIARHNANRFNLDGNGNGRSVYSAGDIWLLPYWMGRYLKVIQ</sequence>
<evidence type="ECO:0008006" key="3">
    <source>
        <dbReference type="Google" id="ProtNLM"/>
    </source>
</evidence>